<keyword evidence="11 17" id="KW-0472">Membrane</keyword>
<dbReference type="GO" id="GO:0007155">
    <property type="term" value="P:cell adhesion"/>
    <property type="evidence" value="ECO:0007669"/>
    <property type="project" value="UniProtKB-KW"/>
</dbReference>
<sequence>MGAPRGSCALASLLCCLLSVAHAQRVNVRNEVTGYLGKEVILPCNFVANSPETKVSQVTWVKETGGRKQNVAVFHPDHGPSYPMERDSTRIRFRTPSLEDATLIIDPLLMSDKGTYTCEFATYPLGNEDGFTELIIVAKPVNRATAEEVKASKIEVPVALCTSSNGKPPARITWQSGLAGNASVSQVVNADSTVTVTSRYSMVPSKEANGQRIACVVEQKTLAQPEVLPVVLSILYPPEVTIQGYDDNWYLSRNEASLTCLAKGNPTPTQFTWTTPSGTLPKSVEVQGARLIVHNVDQSVNTTFICEATNRVGQVRSEQIVFVRDQPAKRQSGSAGALIGSIVGGILALAILGAIVIVFIICRRHSRGAKGSYDPKTRVFGNGTAPPPPGDFTELDRPLKAAPGRGQEDHECDEEEEQEERHSPFGYPSRHLEDERERFDQLGPMLPIGSATRDYEYDDMESQHDGSIISKTAVYV</sequence>
<dbReference type="PANTHER" id="PTHR47387:SF1">
    <property type="entry name" value="NECTIN-2"/>
    <property type="match status" value="1"/>
</dbReference>
<dbReference type="InterPro" id="IPR003599">
    <property type="entry name" value="Ig_sub"/>
</dbReference>
<evidence type="ECO:0000256" key="4">
    <source>
        <dbReference type="ARBA" id="ARBA00022475"/>
    </source>
</evidence>
<keyword evidence="9" id="KW-0965">Cell junction</keyword>
<keyword evidence="13" id="KW-0325">Glycoprotein</keyword>
<evidence type="ECO:0000256" key="16">
    <source>
        <dbReference type="SAM" id="MobiDB-lite"/>
    </source>
</evidence>
<evidence type="ECO:0000256" key="18">
    <source>
        <dbReference type="SAM" id="SignalP"/>
    </source>
</evidence>
<dbReference type="SMART" id="SM00409">
    <property type="entry name" value="IG"/>
    <property type="match status" value="2"/>
</dbReference>
<dbReference type="InterPro" id="IPR013106">
    <property type="entry name" value="Ig_V-set"/>
</dbReference>
<dbReference type="CTD" id="5819"/>
<dbReference type="GO" id="GO:0005912">
    <property type="term" value="C:adherens junction"/>
    <property type="evidence" value="ECO:0007669"/>
    <property type="project" value="UniProtKB-SubCell"/>
</dbReference>
<dbReference type="FunFam" id="2.60.40.10:FF:000304">
    <property type="entry name" value="Nectin cell adhesion molecule 1"/>
    <property type="match status" value="1"/>
</dbReference>
<dbReference type="PANTHER" id="PTHR47387">
    <property type="entry name" value="NECTIN-2"/>
    <property type="match status" value="1"/>
</dbReference>
<reference evidence="20" key="2">
    <citation type="submission" date="2025-09" db="UniProtKB">
        <authorList>
            <consortium name="Ensembl"/>
        </authorList>
    </citation>
    <scope>IDENTIFICATION</scope>
</reference>
<keyword evidence="6 18" id="KW-0732">Signal</keyword>
<comment type="similarity">
    <text evidence="3">Belongs to the nectin family.</text>
</comment>
<dbReference type="Pfam" id="PF08205">
    <property type="entry name" value="C2-set_2"/>
    <property type="match status" value="1"/>
</dbReference>
<evidence type="ECO:0000256" key="6">
    <source>
        <dbReference type="ARBA" id="ARBA00022729"/>
    </source>
</evidence>
<feature type="domain" description="Ig-like" evidence="19">
    <location>
        <begin position="37"/>
        <end position="118"/>
    </location>
</feature>
<accession>A0A8D2Q3D7</accession>
<feature type="chain" id="PRO_5034259505" description="Nectin cell adhesion molecule 3" evidence="18">
    <location>
        <begin position="24"/>
        <end position="476"/>
    </location>
</feature>
<reference evidence="20" key="1">
    <citation type="submission" date="2025-08" db="UniProtKB">
        <authorList>
            <consortium name="Ensembl"/>
        </authorList>
    </citation>
    <scope>IDENTIFICATION</scope>
</reference>
<keyword evidence="4" id="KW-1003">Cell membrane</keyword>
<evidence type="ECO:0000256" key="11">
    <source>
        <dbReference type="ARBA" id="ARBA00023136"/>
    </source>
</evidence>
<dbReference type="CDD" id="cd12087">
    <property type="entry name" value="TM_EGFR-like"/>
    <property type="match status" value="1"/>
</dbReference>
<name>A0A8D2Q3D7_VARKO</name>
<dbReference type="Pfam" id="PF13927">
    <property type="entry name" value="Ig_3"/>
    <property type="match status" value="1"/>
</dbReference>
<evidence type="ECO:0000259" key="19">
    <source>
        <dbReference type="PROSITE" id="PS50835"/>
    </source>
</evidence>
<dbReference type="InterPro" id="IPR036179">
    <property type="entry name" value="Ig-like_dom_sf"/>
</dbReference>
<dbReference type="SMART" id="SM00406">
    <property type="entry name" value="IGv"/>
    <property type="match status" value="1"/>
</dbReference>
<dbReference type="Pfam" id="PF07686">
    <property type="entry name" value="V-set"/>
    <property type="match status" value="1"/>
</dbReference>
<proteinExistence type="inferred from homology"/>
<keyword evidence="7" id="KW-0677">Repeat</keyword>
<dbReference type="InterPro" id="IPR052659">
    <property type="entry name" value="Nectin/PVR"/>
</dbReference>
<evidence type="ECO:0000256" key="3">
    <source>
        <dbReference type="ARBA" id="ARBA00007810"/>
    </source>
</evidence>
<dbReference type="PROSITE" id="PS50835">
    <property type="entry name" value="IG_LIKE"/>
    <property type="match status" value="2"/>
</dbReference>
<dbReference type="Proteomes" id="UP000694545">
    <property type="component" value="Unplaced"/>
</dbReference>
<evidence type="ECO:0000256" key="5">
    <source>
        <dbReference type="ARBA" id="ARBA00022692"/>
    </source>
</evidence>
<evidence type="ECO:0000256" key="12">
    <source>
        <dbReference type="ARBA" id="ARBA00023157"/>
    </source>
</evidence>
<evidence type="ECO:0000256" key="13">
    <source>
        <dbReference type="ARBA" id="ARBA00023180"/>
    </source>
</evidence>
<dbReference type="OMA" id="REVTWLR"/>
<evidence type="ECO:0000256" key="9">
    <source>
        <dbReference type="ARBA" id="ARBA00022949"/>
    </source>
</evidence>
<keyword evidence="8" id="KW-0130">Cell adhesion</keyword>
<feature type="domain" description="Ig-like" evidence="19">
    <location>
        <begin position="238"/>
        <end position="322"/>
    </location>
</feature>
<feature type="signal peptide" evidence="18">
    <location>
        <begin position="1"/>
        <end position="23"/>
    </location>
</feature>
<feature type="compositionally biased region" description="Basic and acidic residues" evidence="16">
    <location>
        <begin position="430"/>
        <end position="440"/>
    </location>
</feature>
<evidence type="ECO:0000256" key="15">
    <source>
        <dbReference type="ARBA" id="ARBA00082570"/>
    </source>
</evidence>
<evidence type="ECO:0000256" key="14">
    <source>
        <dbReference type="ARBA" id="ARBA00023319"/>
    </source>
</evidence>
<keyword evidence="5 17" id="KW-0812">Transmembrane</keyword>
<dbReference type="Gene3D" id="2.60.40.10">
    <property type="entry name" value="Immunoglobulins"/>
    <property type="match status" value="3"/>
</dbReference>
<evidence type="ECO:0000256" key="17">
    <source>
        <dbReference type="SAM" id="Phobius"/>
    </source>
</evidence>
<evidence type="ECO:0000256" key="10">
    <source>
        <dbReference type="ARBA" id="ARBA00022989"/>
    </source>
</evidence>
<dbReference type="GeneID" id="123025784"/>
<evidence type="ECO:0000256" key="8">
    <source>
        <dbReference type="ARBA" id="ARBA00022889"/>
    </source>
</evidence>
<keyword evidence="12" id="KW-1015">Disulfide bond</keyword>
<keyword evidence="21" id="KW-1185">Reference proteome</keyword>
<dbReference type="SUPFAM" id="SSF48726">
    <property type="entry name" value="Immunoglobulin"/>
    <property type="match status" value="3"/>
</dbReference>
<keyword evidence="10 17" id="KW-1133">Transmembrane helix</keyword>
<gene>
    <name evidence="20" type="primary">NECTIN2</name>
</gene>
<evidence type="ECO:0000256" key="7">
    <source>
        <dbReference type="ARBA" id="ARBA00022737"/>
    </source>
</evidence>
<dbReference type="GO" id="GO:0005886">
    <property type="term" value="C:plasma membrane"/>
    <property type="evidence" value="ECO:0007669"/>
    <property type="project" value="UniProtKB-SubCell"/>
</dbReference>
<evidence type="ECO:0000256" key="2">
    <source>
        <dbReference type="ARBA" id="ARBA00004536"/>
    </source>
</evidence>
<evidence type="ECO:0000313" key="20">
    <source>
        <dbReference type="Ensembl" id="ENSVKKP00000016900.1"/>
    </source>
</evidence>
<evidence type="ECO:0000256" key="1">
    <source>
        <dbReference type="ARBA" id="ARBA00004251"/>
    </source>
</evidence>
<dbReference type="RefSeq" id="XP_044290725.1">
    <property type="nucleotide sequence ID" value="XM_044434790.1"/>
</dbReference>
<feature type="region of interest" description="Disordered" evidence="16">
    <location>
        <begin position="368"/>
        <end position="447"/>
    </location>
</feature>
<comment type="subcellular location">
    <subcellularLocation>
        <location evidence="2">Cell junction</location>
        <location evidence="2">Adherens junction</location>
    </subcellularLocation>
    <subcellularLocation>
        <location evidence="1">Cell membrane</location>
        <topology evidence="1">Single-pass type I membrane protein</topology>
    </subcellularLocation>
</comment>
<dbReference type="AlphaFoldDB" id="A0A8D2Q3D7"/>
<organism evidence="20 21">
    <name type="scientific">Varanus komodoensis</name>
    <name type="common">Komodo dragon</name>
    <dbReference type="NCBI Taxonomy" id="61221"/>
    <lineage>
        <taxon>Eukaryota</taxon>
        <taxon>Metazoa</taxon>
        <taxon>Chordata</taxon>
        <taxon>Craniata</taxon>
        <taxon>Vertebrata</taxon>
        <taxon>Euteleostomi</taxon>
        <taxon>Lepidosauria</taxon>
        <taxon>Squamata</taxon>
        <taxon>Bifurcata</taxon>
        <taxon>Unidentata</taxon>
        <taxon>Episquamata</taxon>
        <taxon>Toxicofera</taxon>
        <taxon>Anguimorpha</taxon>
        <taxon>Paleoanguimorpha</taxon>
        <taxon>Varanoidea</taxon>
        <taxon>Varanidae</taxon>
        <taxon>Varanus</taxon>
    </lineage>
</organism>
<dbReference type="Ensembl" id="ENSVKKT00000017322.1">
    <property type="protein sequence ID" value="ENSVKKP00000016900.1"/>
    <property type="gene ID" value="ENSVKKG00000011557.1"/>
</dbReference>
<feature type="transmembrane region" description="Helical" evidence="17">
    <location>
        <begin position="337"/>
        <end position="362"/>
    </location>
</feature>
<dbReference type="InterPro" id="IPR013162">
    <property type="entry name" value="CD80_C2-set"/>
</dbReference>
<keyword evidence="14" id="KW-0393">Immunoglobulin domain</keyword>
<evidence type="ECO:0000313" key="21">
    <source>
        <dbReference type="Proteomes" id="UP000694545"/>
    </source>
</evidence>
<dbReference type="InterPro" id="IPR013783">
    <property type="entry name" value="Ig-like_fold"/>
</dbReference>
<dbReference type="InterPro" id="IPR007110">
    <property type="entry name" value="Ig-like_dom"/>
</dbReference>
<protein>
    <recommendedName>
        <fullName evidence="15">Nectin cell adhesion molecule 3</fullName>
    </recommendedName>
</protein>
<dbReference type="FunFam" id="2.60.40.10:FF:000298">
    <property type="entry name" value="Nectin cell adhesion molecule 3"/>
    <property type="match status" value="1"/>
</dbReference>